<dbReference type="GO" id="GO:0004386">
    <property type="term" value="F:helicase activity"/>
    <property type="evidence" value="ECO:0007669"/>
    <property type="project" value="UniProtKB-UniRule"/>
</dbReference>
<dbReference type="Proteomes" id="UP000313359">
    <property type="component" value="Unassembled WGS sequence"/>
</dbReference>
<dbReference type="PANTHER" id="PTHR21529">
    <property type="entry name" value="MAMMARY TURMOR VIRUS RECEPTOR HOMOLOG 1, 2 MTVR1, 2"/>
    <property type="match status" value="1"/>
</dbReference>
<evidence type="ECO:0000313" key="8">
    <source>
        <dbReference type="EMBL" id="RPD59343.1"/>
    </source>
</evidence>
<proteinExistence type="predicted"/>
<protein>
    <recommendedName>
        <fullName evidence="7">UvrD-like helicase ATP-binding domain-containing protein</fullName>
    </recommendedName>
</protein>
<feature type="region of interest" description="Disordered" evidence="6">
    <location>
        <begin position="548"/>
        <end position="567"/>
    </location>
</feature>
<dbReference type="PROSITE" id="PS51198">
    <property type="entry name" value="UVRD_HELICASE_ATP_BIND"/>
    <property type="match status" value="1"/>
</dbReference>
<dbReference type="EMBL" id="ML122270">
    <property type="protein sequence ID" value="RPD59343.1"/>
    <property type="molecule type" value="Genomic_DNA"/>
</dbReference>
<dbReference type="PANTHER" id="PTHR21529:SF4">
    <property type="entry name" value="TPR AND ANKYRIN REPEAT-CONTAINING PROTEIN 1"/>
    <property type="match status" value="1"/>
</dbReference>
<evidence type="ECO:0000256" key="4">
    <source>
        <dbReference type="ARBA" id="ARBA00022840"/>
    </source>
</evidence>
<feature type="compositionally biased region" description="Pro residues" evidence="6">
    <location>
        <begin position="1928"/>
        <end position="1937"/>
    </location>
</feature>
<evidence type="ECO:0000256" key="2">
    <source>
        <dbReference type="ARBA" id="ARBA00022801"/>
    </source>
</evidence>
<evidence type="ECO:0000256" key="1">
    <source>
        <dbReference type="ARBA" id="ARBA00022741"/>
    </source>
</evidence>
<evidence type="ECO:0000256" key="5">
    <source>
        <dbReference type="PROSITE-ProRule" id="PRU00560"/>
    </source>
</evidence>
<name>A0A5C2S691_9APHY</name>
<evidence type="ECO:0000256" key="3">
    <source>
        <dbReference type="ARBA" id="ARBA00022806"/>
    </source>
</evidence>
<dbReference type="OrthoDB" id="3156807at2759"/>
<dbReference type="Pfam" id="PF13361">
    <property type="entry name" value="UvrD_C"/>
    <property type="match status" value="1"/>
</dbReference>
<sequence length="2133" mass="241191">MSGSPVSPVDTKARAKGRVVGEAILSLFDTTSLHSEAAVESAVSTLDRHLSDLSVRFEDIYAVIKSVPYLVEFVLCASSDFAFRYLTNSIFQPHTHDLATLPSSIIPTLLTQFSSRLPDGAPRDLAAQRNVANALLSALECLAALQKDGCLADEDIDAPSPGRWAAKAHQGIRQKQGRSVRAGRPTSISTKPITDCGKEIPISKSQAMTLASEIVEQLASMLQEYFRAFRTVDVAALYKTAYLPHLLHVNVDAEAPLTQVQPAASKMGPWRIMFSSRAGRDLRNVKNDDQKRWKIVIGKIADLSHGYFTPDNQKLLSGGDINIPIYEAKMTGDSRLVYYIDCVYDHDSQAQIQVIKVFGIYTHAQIDKRFWDSASKQLRTISRDPEYRKRCIARKSFAKGDCVYLPVVFTGSVNTAPLITSTPSVDKTITKEQQEELHSLLVLEKFMTFSREVLKSILDDQDMTTVFDLGWLSENERKIMDHPSSCFALGRGGTGKTTTMVYKMISLERSWADRFQLTMRKPRQLFVTQSPELVLKVKEYYDNRSPSLALASHTPGSPGTAAPETAEQAKQSFLGADEVVLNSARYGELKDEDFPMFVTYHQLCGLLEAEYRYLVEEGKTSSTQAVQLRDALGLKQKTAHPSRRKRYVEEALPVIVDFDTFLEKYWTHFPESLLRDASLSPELVFGEIMGVIKGSQRALESEQGYLSEDVYCSIRRRSNASSMSQRISIYQIFRAYLLKKRDNGHYDAADRTRMLIKCFEILQLPRDSLPKFIYIDEAQDNLLIDALVLRKLCSNPDGMFWAGDTAQTISAGSAFRFQELKAFMYSEREKEAEASLGKCVQAETFHLTTNYRSHAGIVECANSVVTLLIKYWPDSVDRLPPEYGQIAGSKPKWYSSERAEVRRALFTDADSGASIDFGHKQCILVRNNAARDRLRKEMNSSIGTILTIYDSKGLEYDDVLLYNPFEDSTVEVSQWEVLLNEIPGSNGPKFDVGKHTGVCRELKHLYVAITRARKNLWILDSSESAVPIKRLWESKDLISVHQPGEPIERLGKSSSKDEWASAARNLFRKGQYSEAMHGFERAGLEYEQQVALAHLLRSQARATPVNPRVGICQADAFLKAADAFNKVADGSEHSERFYRCAAECYTRGGDDRMAGAAYRAAAEYSLAAQHYRKAGCFDEAVEVVRTHRDEVSSAVQQHIIEVSKLQYVRGNHIEKAKDLFDNDNTALAEYMDDYASVADCAKFHKDEGNHAKAAEYHIKERQWCDAARLLLRDRQSAEAARCILEGLWEHLSLCTPEENWSDPTIMDLLGFAEVLDRQRIPAAARNELAMFKAIFEDDIAGLNRLGDLFIRQEQFAAAVLCLDQVYSHPYTLQYSSLAEIASCFRTFLNLARTLQRLSCDPDPCNNRVVQKLLAFSASNDSSQEMFIVFAPSSHLYAVCNLKNAPGMQRSGRHLLVPRWELEPLVKETLRERLKGHVHEQKEAAHDLGPRLEPCVIFAFRRDCPKRDCRQIHVTEQNVNSTYNTLVRIRVIQIMIYHTLYASDIPFDELHKQQRVWLRRLYEALHPPHINLGALHTLSPDLIPELRQARSILKVWVRDFLNRIHPTKDTPRAVFFVNFMRATRLAILFDRRTATGNLHRIPCSMRFEWQRELTYCVPGHGSYYIVHDLIKILRCDGADALDRGVALLSHVVDRQVHMDINVLCDFMDHLCTAILIATQGPKTQCLHGLTLPTTWWIRIASDIGSVASMSTADWSQYTFIAERLLHAVASGERADYLRFERIDMSATNINFTRSIYIERICKNLFLLGHHLGTAQSKQFIIQALTTVWTESMSINPPLQNMTSRYLNTRNWDTLELNMSRTLAGYKCDRLIQFHHFTLSAPSSTFLPAGTRRIRYSKPDEIITLLGAQHIQMLSESSDAHSDVVALPPASLPRPPQHDQPPTSSMVKDGNESGTPLVEFTAAEESAAIKIATAFRDYMRRKAAGKDTLTEMRRRHLAEFQAKSETMRWPESSRSYGTLFRRAVPRLILALECLNDRLSETKAKAKARLSKVRHVELEAVQTELDEISDCVREVRQLRQVLNPDGTIHRMHDHARLEKAAIDTQKLHERLEGGSFAWRVDVDLAIALITKAGARP</sequence>
<evidence type="ECO:0000256" key="6">
    <source>
        <dbReference type="SAM" id="MobiDB-lite"/>
    </source>
</evidence>
<feature type="binding site" evidence="5">
    <location>
        <begin position="490"/>
        <end position="497"/>
    </location>
    <ligand>
        <name>ATP</name>
        <dbReference type="ChEBI" id="CHEBI:30616"/>
    </ligand>
</feature>
<dbReference type="GO" id="GO:0005524">
    <property type="term" value="F:ATP binding"/>
    <property type="evidence" value="ECO:0007669"/>
    <property type="project" value="UniProtKB-UniRule"/>
</dbReference>
<feature type="region of interest" description="Disordered" evidence="6">
    <location>
        <begin position="174"/>
        <end position="194"/>
    </location>
</feature>
<dbReference type="Gene3D" id="1.25.40.10">
    <property type="entry name" value="Tetratricopeptide repeat domain"/>
    <property type="match status" value="1"/>
</dbReference>
<reference evidence="8" key="1">
    <citation type="journal article" date="2018" name="Genome Biol. Evol.">
        <title>Genomics and development of Lentinus tigrinus, a white-rot wood-decaying mushroom with dimorphic fruiting bodies.</title>
        <authorList>
            <person name="Wu B."/>
            <person name="Xu Z."/>
            <person name="Knudson A."/>
            <person name="Carlson A."/>
            <person name="Chen N."/>
            <person name="Kovaka S."/>
            <person name="LaButti K."/>
            <person name="Lipzen A."/>
            <person name="Pennachio C."/>
            <person name="Riley R."/>
            <person name="Schakwitz W."/>
            <person name="Umezawa K."/>
            <person name="Ohm R.A."/>
            <person name="Grigoriev I.V."/>
            <person name="Nagy L.G."/>
            <person name="Gibbons J."/>
            <person name="Hibbett D."/>
        </authorList>
    </citation>
    <scope>NUCLEOTIDE SEQUENCE [LARGE SCALE GENOMIC DNA]</scope>
    <source>
        <strain evidence="8">ALCF2SS1-6</strain>
    </source>
</reference>
<evidence type="ECO:0000313" key="9">
    <source>
        <dbReference type="Proteomes" id="UP000313359"/>
    </source>
</evidence>
<dbReference type="SUPFAM" id="SSF52540">
    <property type="entry name" value="P-loop containing nucleoside triphosphate hydrolases"/>
    <property type="match status" value="1"/>
</dbReference>
<keyword evidence="2 5" id="KW-0378">Hydrolase</keyword>
<keyword evidence="3 5" id="KW-0347">Helicase</keyword>
<dbReference type="InterPro" id="IPR011990">
    <property type="entry name" value="TPR-like_helical_dom_sf"/>
</dbReference>
<dbReference type="GO" id="GO:0016787">
    <property type="term" value="F:hydrolase activity"/>
    <property type="evidence" value="ECO:0007669"/>
    <property type="project" value="UniProtKB-UniRule"/>
</dbReference>
<dbReference type="InterPro" id="IPR039904">
    <property type="entry name" value="TRANK1"/>
</dbReference>
<gene>
    <name evidence="8" type="ORF">L227DRAFT_549079</name>
</gene>
<organism evidence="8 9">
    <name type="scientific">Lentinus tigrinus ALCF2SS1-6</name>
    <dbReference type="NCBI Taxonomy" id="1328759"/>
    <lineage>
        <taxon>Eukaryota</taxon>
        <taxon>Fungi</taxon>
        <taxon>Dikarya</taxon>
        <taxon>Basidiomycota</taxon>
        <taxon>Agaricomycotina</taxon>
        <taxon>Agaricomycetes</taxon>
        <taxon>Polyporales</taxon>
        <taxon>Polyporaceae</taxon>
        <taxon>Lentinus</taxon>
    </lineage>
</organism>
<dbReference type="STRING" id="1328759.A0A5C2S691"/>
<keyword evidence="9" id="KW-1185">Reference proteome</keyword>
<evidence type="ECO:0000259" key="7">
    <source>
        <dbReference type="PROSITE" id="PS51198"/>
    </source>
</evidence>
<dbReference type="Gene3D" id="3.40.50.300">
    <property type="entry name" value="P-loop containing nucleotide triphosphate hydrolases"/>
    <property type="match status" value="2"/>
</dbReference>
<dbReference type="InterPro" id="IPR014016">
    <property type="entry name" value="UvrD-like_ATP-bd"/>
</dbReference>
<keyword evidence="4 5" id="KW-0067">ATP-binding</keyword>
<feature type="domain" description="UvrD-like helicase ATP-binding" evidence="7">
    <location>
        <begin position="469"/>
        <end position="854"/>
    </location>
</feature>
<feature type="region of interest" description="Disordered" evidence="6">
    <location>
        <begin position="1920"/>
        <end position="1951"/>
    </location>
</feature>
<keyword evidence="1 5" id="KW-0547">Nucleotide-binding</keyword>
<accession>A0A5C2S691</accession>
<dbReference type="InterPro" id="IPR014017">
    <property type="entry name" value="DNA_helicase_UvrD-like_C"/>
</dbReference>
<dbReference type="InterPro" id="IPR027417">
    <property type="entry name" value="P-loop_NTPase"/>
</dbReference>